<dbReference type="SMART" id="SM00257">
    <property type="entry name" value="LysM"/>
    <property type="match status" value="1"/>
</dbReference>
<dbReference type="InterPro" id="IPR050570">
    <property type="entry name" value="Cell_wall_metabolism_enzyme"/>
</dbReference>
<dbReference type="PANTHER" id="PTHR21666:SF270">
    <property type="entry name" value="MUREIN HYDROLASE ACTIVATOR ENVC"/>
    <property type="match status" value="1"/>
</dbReference>
<comment type="caution">
    <text evidence="4">The sequence shown here is derived from an EMBL/GenBank/DDBJ whole genome shotgun (WGS) entry which is preliminary data.</text>
</comment>
<evidence type="ECO:0000259" key="3">
    <source>
        <dbReference type="PROSITE" id="PS51782"/>
    </source>
</evidence>
<keyword evidence="5" id="KW-1185">Reference proteome</keyword>
<dbReference type="CDD" id="cd12797">
    <property type="entry name" value="M23_peptidase"/>
    <property type="match status" value="1"/>
</dbReference>
<dbReference type="CDD" id="cd00118">
    <property type="entry name" value="LysM"/>
    <property type="match status" value="1"/>
</dbReference>
<dbReference type="InterPro" id="IPR016047">
    <property type="entry name" value="M23ase_b-sheet_dom"/>
</dbReference>
<dbReference type="Pfam" id="PF01476">
    <property type="entry name" value="LysM"/>
    <property type="match status" value="1"/>
</dbReference>
<dbReference type="PANTHER" id="PTHR21666">
    <property type="entry name" value="PEPTIDASE-RELATED"/>
    <property type="match status" value="1"/>
</dbReference>
<evidence type="ECO:0000313" key="4">
    <source>
        <dbReference type="EMBL" id="MDQ0257588.1"/>
    </source>
</evidence>
<dbReference type="Pfam" id="PF01551">
    <property type="entry name" value="Peptidase_M23"/>
    <property type="match status" value="1"/>
</dbReference>
<proteinExistence type="predicted"/>
<keyword evidence="1" id="KW-0732">Signal</keyword>
<dbReference type="InterPro" id="IPR011098">
    <property type="entry name" value="G5_dom"/>
</dbReference>
<evidence type="ECO:0000313" key="5">
    <source>
        <dbReference type="Proteomes" id="UP001230005"/>
    </source>
</evidence>
<protein>
    <submittedName>
        <fullName evidence="4">Murein DD-endopeptidase MepM/ murein hydrolase activator NlpD</fullName>
    </submittedName>
</protein>
<dbReference type="Pfam" id="PF07501">
    <property type="entry name" value="G5"/>
    <property type="match status" value="1"/>
</dbReference>
<dbReference type="Gene3D" id="3.10.350.10">
    <property type="entry name" value="LysM domain"/>
    <property type="match status" value="1"/>
</dbReference>
<reference evidence="4 5" key="1">
    <citation type="submission" date="2023-07" db="EMBL/GenBank/DDBJ databases">
        <title>Genomic Encyclopedia of Type Strains, Phase IV (KMG-IV): sequencing the most valuable type-strain genomes for metagenomic binning, comparative biology and taxonomic classification.</title>
        <authorList>
            <person name="Goeker M."/>
        </authorList>
    </citation>
    <scope>NUCLEOTIDE SEQUENCE [LARGE SCALE GENOMIC DNA]</scope>
    <source>
        <strain evidence="4 5">DSM 9768</strain>
    </source>
</reference>
<keyword evidence="4" id="KW-0378">Hydrolase</keyword>
<dbReference type="InterPro" id="IPR018392">
    <property type="entry name" value="LysM"/>
</dbReference>
<dbReference type="EMBL" id="JAUSUG010000030">
    <property type="protein sequence ID" value="MDQ0257588.1"/>
    <property type="molecule type" value="Genomic_DNA"/>
</dbReference>
<dbReference type="PROSITE" id="PS51109">
    <property type="entry name" value="G5"/>
    <property type="match status" value="1"/>
</dbReference>
<dbReference type="InterPro" id="IPR036779">
    <property type="entry name" value="LysM_dom_sf"/>
</dbReference>
<sequence length="495" mass="54996">MSLFKSTILFHRSGDEKLARRNLYLIVALLLIAAIIFSTNSALANSDEEEGDYRISISTVYHVYYGSDRLGVVDDKDLVKDYETKLIKELSEKYDDLDFKLSKSITVIPEIVFNTRVNNDSTLSLLGEKVDVLASTYKVLIDDQEIGHVSRDEDYDEFVKAFVLEYVSESELEAFEEGIPMEEELSKLDIGDSIITNIELSEEIEWVQSSADADEVLSVSDILKIMHQGTLEQEVYTVDAGDVLGTIANSHGLTLSEIKDINPGITEDSLLQIGDELNVTVLKPMVSLRVEKVSKREETISYETETKDDSDMWRGETRVSQEGIDGKKVVEYAVTYENGRPISTEVINEEITREATNKIVLRGTKTSPSRGSGQLAWPAVGGHISSQFGMRWGRQHNGIDIARPSNYNILAADNGTISSAGWENGYGNTIRINHNNGIETLYAHLASIDVSAGQTVAKGQTIGRMGSTGNSTGVHLHFEVHENGQVRNPMNYLRR</sequence>
<dbReference type="SMART" id="SM01208">
    <property type="entry name" value="G5"/>
    <property type="match status" value="1"/>
</dbReference>
<dbReference type="Proteomes" id="UP001230005">
    <property type="component" value="Unassembled WGS sequence"/>
</dbReference>
<dbReference type="Gene3D" id="2.70.70.10">
    <property type="entry name" value="Glucose Permease (Domain IIA)"/>
    <property type="match status" value="1"/>
</dbReference>
<dbReference type="GO" id="GO:0016787">
    <property type="term" value="F:hydrolase activity"/>
    <property type="evidence" value="ECO:0007669"/>
    <property type="project" value="UniProtKB-KW"/>
</dbReference>
<dbReference type="InterPro" id="IPR011055">
    <property type="entry name" value="Dup_hybrid_motif"/>
</dbReference>
<feature type="domain" description="G5" evidence="2">
    <location>
        <begin position="286"/>
        <end position="366"/>
    </location>
</feature>
<accession>A0ABU0A4I6</accession>
<dbReference type="SUPFAM" id="SSF51261">
    <property type="entry name" value="Duplicated hybrid motif"/>
    <property type="match status" value="1"/>
</dbReference>
<dbReference type="PROSITE" id="PS51782">
    <property type="entry name" value="LYSM"/>
    <property type="match status" value="1"/>
</dbReference>
<dbReference type="SUPFAM" id="SSF54106">
    <property type="entry name" value="LysM domain"/>
    <property type="match status" value="1"/>
</dbReference>
<gene>
    <name evidence="4" type="ORF">J2S74_005046</name>
</gene>
<evidence type="ECO:0000259" key="2">
    <source>
        <dbReference type="PROSITE" id="PS51109"/>
    </source>
</evidence>
<evidence type="ECO:0000256" key="1">
    <source>
        <dbReference type="ARBA" id="ARBA00022729"/>
    </source>
</evidence>
<dbReference type="Gene3D" id="2.20.230.10">
    <property type="entry name" value="Resuscitation-promoting factor rpfb"/>
    <property type="match status" value="1"/>
</dbReference>
<name>A0ABU0A4I6_9BACI</name>
<feature type="domain" description="LysM" evidence="3">
    <location>
        <begin position="234"/>
        <end position="279"/>
    </location>
</feature>
<organism evidence="4 5">
    <name type="scientific">Evansella vedderi</name>
    <dbReference type="NCBI Taxonomy" id="38282"/>
    <lineage>
        <taxon>Bacteria</taxon>
        <taxon>Bacillati</taxon>
        <taxon>Bacillota</taxon>
        <taxon>Bacilli</taxon>
        <taxon>Bacillales</taxon>
        <taxon>Bacillaceae</taxon>
        <taxon>Evansella</taxon>
    </lineage>
</organism>
<dbReference type="RefSeq" id="WP_307331552.1">
    <property type="nucleotide sequence ID" value="NZ_JAUSUG010000030.1"/>
</dbReference>